<name>I0AFU5_IGNAJ</name>
<dbReference type="KEGG" id="ial:IALB_0447"/>
<evidence type="ECO:0000313" key="1">
    <source>
        <dbReference type="EMBL" id="AFH47852.1"/>
    </source>
</evidence>
<dbReference type="KEGG" id="ial:IALB_0140"/>
<dbReference type="AlphaFoldDB" id="I0AFU5"/>
<proteinExistence type="predicted"/>
<protein>
    <submittedName>
        <fullName evidence="1">Uncharacterized protein</fullName>
    </submittedName>
</protein>
<keyword evidence="3" id="KW-1185">Reference proteome</keyword>
<dbReference type="EMBL" id="CP003418">
    <property type="protein sequence ID" value="AFH48159.1"/>
    <property type="molecule type" value="Genomic_DNA"/>
</dbReference>
<dbReference type="EMBL" id="CP003418">
    <property type="protein sequence ID" value="AFH47852.1"/>
    <property type="molecule type" value="Genomic_DNA"/>
</dbReference>
<reference evidence="1 3" key="1">
    <citation type="journal article" date="2012" name="Front. Microbiol.">
        <title>Complete genome of Ignavibacterium album, a metabolically versatile, flagellated, facultative anaerobe from the phylum Chlorobi.</title>
        <authorList>
            <person name="Liu Z."/>
            <person name="Frigaard N.-U."/>
            <person name="Vogl K."/>
            <person name="Iino T."/>
            <person name="Ohkuma M."/>
            <person name="Overmann J."/>
            <person name="Bryant D.A."/>
        </authorList>
    </citation>
    <scope>NUCLEOTIDE SEQUENCE [LARGE SCALE GENOMIC DNA]</scope>
    <source>
        <strain evidence="3">DSM 19864 / JCM 16511 / NBRC 101810 / Mat9-16</strain>
        <strain evidence="1">JCM 16511</strain>
    </source>
</reference>
<dbReference type="STRING" id="945713.IALB_0140"/>
<sequence length="47" mass="5367">MILKVPSPYAKHPVEEKGFRDEAYLITIIFLLETKEPAVSLSVCYIN</sequence>
<organism evidence="1 3">
    <name type="scientific">Ignavibacterium album (strain DSM 19864 / JCM 16511 / NBRC 101810 / Mat9-16)</name>
    <dbReference type="NCBI Taxonomy" id="945713"/>
    <lineage>
        <taxon>Bacteria</taxon>
        <taxon>Pseudomonadati</taxon>
        <taxon>Ignavibacteriota</taxon>
        <taxon>Ignavibacteria</taxon>
        <taxon>Ignavibacteriales</taxon>
        <taxon>Ignavibacteriaceae</taxon>
        <taxon>Ignavibacterium</taxon>
    </lineage>
</organism>
<evidence type="ECO:0000313" key="2">
    <source>
        <dbReference type="EMBL" id="AFH48159.1"/>
    </source>
</evidence>
<dbReference type="HOGENOM" id="CLU_3169027_0_0_10"/>
<dbReference type="Proteomes" id="UP000007394">
    <property type="component" value="Chromosome"/>
</dbReference>
<gene>
    <name evidence="1" type="ordered locus">IALB_0140</name>
    <name evidence="2" type="ordered locus">IALB_0447</name>
</gene>
<evidence type="ECO:0000313" key="3">
    <source>
        <dbReference type="Proteomes" id="UP000007394"/>
    </source>
</evidence>
<accession>I0AFU5</accession>